<dbReference type="PROSITE" id="PS50817">
    <property type="entry name" value="INTEIN_N_TER"/>
    <property type="match status" value="1"/>
</dbReference>
<accession>A0A415E659</accession>
<dbReference type="GO" id="GO:0016539">
    <property type="term" value="P:intein-mediated protein splicing"/>
    <property type="evidence" value="ECO:0007669"/>
    <property type="project" value="InterPro"/>
</dbReference>
<dbReference type="Pfam" id="PF14623">
    <property type="entry name" value="Vint"/>
    <property type="match status" value="1"/>
</dbReference>
<organism evidence="2 3">
    <name type="scientific">Emergencia timonensis</name>
    <dbReference type="NCBI Taxonomy" id="1776384"/>
    <lineage>
        <taxon>Bacteria</taxon>
        <taxon>Bacillati</taxon>
        <taxon>Bacillota</taxon>
        <taxon>Clostridia</taxon>
        <taxon>Peptostreptococcales</taxon>
        <taxon>Anaerovoracaceae</taxon>
        <taxon>Emergencia</taxon>
    </lineage>
</organism>
<dbReference type="InterPro" id="IPR036844">
    <property type="entry name" value="Hint_dom_sf"/>
</dbReference>
<evidence type="ECO:0000313" key="3">
    <source>
        <dbReference type="Proteomes" id="UP000284841"/>
    </source>
</evidence>
<dbReference type="SUPFAM" id="SSF51294">
    <property type="entry name" value="Hedgehog/intein (Hint) domain"/>
    <property type="match status" value="1"/>
</dbReference>
<reference evidence="2 3" key="1">
    <citation type="submission" date="2018-08" db="EMBL/GenBank/DDBJ databases">
        <title>A genome reference for cultivated species of the human gut microbiota.</title>
        <authorList>
            <person name="Zou Y."/>
            <person name="Xue W."/>
            <person name="Luo G."/>
        </authorList>
    </citation>
    <scope>NUCLEOTIDE SEQUENCE [LARGE SCALE GENOMIC DNA]</scope>
    <source>
        <strain evidence="2 3">AM07-24</strain>
    </source>
</reference>
<name>A0A415E659_9FIRM</name>
<dbReference type="OrthoDB" id="2082422at2"/>
<comment type="caution">
    <text evidence="2">The sequence shown here is derived from an EMBL/GenBank/DDBJ whole genome shotgun (WGS) entry which is preliminary data.</text>
</comment>
<feature type="domain" description="Hint" evidence="1">
    <location>
        <begin position="386"/>
        <end position="475"/>
    </location>
</feature>
<dbReference type="Proteomes" id="UP000284841">
    <property type="component" value="Unassembled WGS sequence"/>
</dbReference>
<dbReference type="InterPro" id="IPR006141">
    <property type="entry name" value="Intein_N"/>
</dbReference>
<proteinExistence type="predicted"/>
<dbReference type="InterPro" id="IPR003587">
    <property type="entry name" value="Hint_dom_N"/>
</dbReference>
<dbReference type="Gene3D" id="2.170.16.10">
    <property type="entry name" value="Hedgehog/Intein (Hint) domain"/>
    <property type="match status" value="1"/>
</dbReference>
<evidence type="ECO:0000259" key="1">
    <source>
        <dbReference type="SMART" id="SM00306"/>
    </source>
</evidence>
<gene>
    <name evidence="2" type="ORF">DW099_01425</name>
</gene>
<protein>
    <recommendedName>
        <fullName evidence="1">Hint domain-containing protein</fullName>
    </recommendedName>
</protein>
<dbReference type="EMBL" id="QRMS01000001">
    <property type="protein sequence ID" value="RHJ89262.1"/>
    <property type="molecule type" value="Genomic_DNA"/>
</dbReference>
<dbReference type="SMART" id="SM00306">
    <property type="entry name" value="HintN"/>
    <property type="match status" value="1"/>
</dbReference>
<sequence length="566" mass="63633">MVRRDTVEQYYQMAQKITSANQKRSGTIRHNLASSLDYDYVTWRLGGEGLLKKKYHQIYQMLQETRCQDLKMAEKGGCPDGGCGSKGSETDGTGLTDAMNIRTLNFHPRTTLESTSCMDLTRENPSIVIIGDVSDVASKKSVDGFAVNDNDSSYLAGGIKVPAACLIKEQERRFLAASTFYWTEQDEEGRILLRSKTDVSDVLKVIGASTLVESMTVEAPVPVRHTGGQKTTIYYNRKGVLDDSLWDYYYENVATTSEKINIHMPFKGSVTFSKGFAPKTPPYIDRNKEFYFYIENEKNGVANFNLSQMSAISLSVSGRTLSWEFPTDWKTTIAKKALTGASQLTFYCRMHIMTDSGISVPLTIQSNNLDHEDPSYAKIPKIDILWGCFAKDTYITMAGGSRKMVCEVRPGEQVRTRGGSCKVEDLIQGPEERLFLIRTARGNEIRLTENHPLLTTEGMKMAKDLTWGSILEMEYGRDTIEELHLVEYHDTVYSLLLADEALLIADGFFAGDFKAQNRAMKEAEAAAKEEKNRKLAPFQEELNELVASLAEEKGERHEREYGERSL</sequence>
<evidence type="ECO:0000313" key="2">
    <source>
        <dbReference type="EMBL" id="RHJ89262.1"/>
    </source>
</evidence>
<dbReference type="STRING" id="1776384.GCA_900086585_02563"/>
<dbReference type="CDD" id="cd00081">
    <property type="entry name" value="Hint"/>
    <property type="match status" value="1"/>
</dbReference>
<dbReference type="AlphaFoldDB" id="A0A415E659"/>
<keyword evidence="3" id="KW-1185">Reference proteome</keyword>
<dbReference type="InterPro" id="IPR039510">
    <property type="entry name" value="Vint_dom"/>
</dbReference>